<dbReference type="Pfam" id="PF00691">
    <property type="entry name" value="OmpA"/>
    <property type="match status" value="1"/>
</dbReference>
<keyword evidence="3" id="KW-1133">Transmembrane helix</keyword>
<dbReference type="EMBL" id="JACHFM010000002">
    <property type="protein sequence ID" value="MBB5222207.1"/>
    <property type="molecule type" value="Genomic_DNA"/>
</dbReference>
<gene>
    <name evidence="5" type="ORF">HNP73_002143</name>
</gene>
<feature type="coiled-coil region" evidence="2">
    <location>
        <begin position="95"/>
        <end position="164"/>
    </location>
</feature>
<keyword evidence="6" id="KW-1185">Reference proteome</keyword>
<keyword evidence="1 3" id="KW-0472">Membrane</keyword>
<keyword evidence="3" id="KW-0812">Transmembrane</keyword>
<proteinExistence type="predicted"/>
<dbReference type="InterPro" id="IPR006665">
    <property type="entry name" value="OmpA-like"/>
</dbReference>
<protein>
    <submittedName>
        <fullName evidence="5">Chemotaxis protein MotB</fullName>
    </submittedName>
</protein>
<feature type="domain" description="OmpA-like" evidence="4">
    <location>
        <begin position="357"/>
        <end position="485"/>
    </location>
</feature>
<dbReference type="RefSeq" id="WP_184148662.1">
    <property type="nucleotide sequence ID" value="NZ_JACHFM010000002.1"/>
</dbReference>
<sequence>MGLSRRSRMPPSIWPGFVDAMTALVLVLFFVISIFMIVQFVLRDTISGQTRELDELSLQVANLADALGLERTRADRSEALVSTLQAAQTEAQARIAGLTGEKAAAEARVTDFEAQVASLIARNTELQGTVDAGEAAARLAEAKRVALEALAASLQKDVDAAKLDAGKLSDAEAARLAEAAAAEELRKKLAGSDAELTAMTLALEAERKKAEDTLTLLAAAEAAKKGLEGERSTALTDAQKRLAELAQANALLAEQKQVSAEGQRQVALLNQQTAELRAQLGSLQGVLDASAEKDAAAQVQIKTLGSSLNAALAKLAISDAREKLRLQEEAKDLANYRSEFFGRMRQILGEREGVQVVGDRFVFPSEVLFAPGSATLNPEGRAQVARVASVIREVADQIPADIPWILRVDGHTDTTPVGPTSQFRDNWDLSEARALSVVRYIIEEQGLPPDRLAATGFGEFQPIDPGTSPDALARNRRIELKLTER</sequence>
<name>A0A840SJV5_9RHOB</name>
<dbReference type="InterPro" id="IPR050330">
    <property type="entry name" value="Bact_OuterMem_StrucFunc"/>
</dbReference>
<evidence type="ECO:0000313" key="5">
    <source>
        <dbReference type="EMBL" id="MBB5222207.1"/>
    </source>
</evidence>
<dbReference type="InterPro" id="IPR036737">
    <property type="entry name" value="OmpA-like_sf"/>
</dbReference>
<organism evidence="5 6">
    <name type="scientific">Amaricoccus macauensis</name>
    <dbReference type="NCBI Taxonomy" id="57001"/>
    <lineage>
        <taxon>Bacteria</taxon>
        <taxon>Pseudomonadati</taxon>
        <taxon>Pseudomonadota</taxon>
        <taxon>Alphaproteobacteria</taxon>
        <taxon>Rhodobacterales</taxon>
        <taxon>Paracoccaceae</taxon>
        <taxon>Amaricoccus</taxon>
    </lineage>
</organism>
<evidence type="ECO:0000256" key="2">
    <source>
        <dbReference type="SAM" id="Coils"/>
    </source>
</evidence>
<evidence type="ECO:0000313" key="6">
    <source>
        <dbReference type="Proteomes" id="UP000549457"/>
    </source>
</evidence>
<accession>A0A840SJV5</accession>
<dbReference type="AlphaFoldDB" id="A0A840SJV5"/>
<dbReference type="NCBIfam" id="NF006542">
    <property type="entry name" value="PRK09039.1-1"/>
    <property type="match status" value="3"/>
</dbReference>
<dbReference type="SUPFAM" id="SSF103088">
    <property type="entry name" value="OmpA-like"/>
    <property type="match status" value="1"/>
</dbReference>
<feature type="transmembrane region" description="Helical" evidence="3">
    <location>
        <begin position="20"/>
        <end position="42"/>
    </location>
</feature>
<dbReference type="GO" id="GO:0016020">
    <property type="term" value="C:membrane"/>
    <property type="evidence" value="ECO:0007669"/>
    <property type="project" value="UniProtKB-UniRule"/>
</dbReference>
<evidence type="ECO:0000256" key="3">
    <source>
        <dbReference type="SAM" id="Phobius"/>
    </source>
</evidence>
<comment type="caution">
    <text evidence="5">The sequence shown here is derived from an EMBL/GenBank/DDBJ whole genome shotgun (WGS) entry which is preliminary data.</text>
</comment>
<dbReference type="PANTHER" id="PTHR30329">
    <property type="entry name" value="STATOR ELEMENT OF FLAGELLAR MOTOR COMPLEX"/>
    <property type="match status" value="1"/>
</dbReference>
<evidence type="ECO:0000256" key="1">
    <source>
        <dbReference type="PROSITE-ProRule" id="PRU00473"/>
    </source>
</evidence>
<evidence type="ECO:0000259" key="4">
    <source>
        <dbReference type="PROSITE" id="PS51123"/>
    </source>
</evidence>
<dbReference type="CDD" id="cd07185">
    <property type="entry name" value="OmpA_C-like"/>
    <property type="match status" value="1"/>
</dbReference>
<dbReference type="Proteomes" id="UP000549457">
    <property type="component" value="Unassembled WGS sequence"/>
</dbReference>
<reference evidence="5 6" key="1">
    <citation type="submission" date="2020-08" db="EMBL/GenBank/DDBJ databases">
        <title>Genomic Encyclopedia of Type Strains, Phase IV (KMG-IV): sequencing the most valuable type-strain genomes for metagenomic binning, comparative biology and taxonomic classification.</title>
        <authorList>
            <person name="Goeker M."/>
        </authorList>
    </citation>
    <scope>NUCLEOTIDE SEQUENCE [LARGE SCALE GENOMIC DNA]</scope>
    <source>
        <strain evidence="5 6">DSM 101730</strain>
    </source>
</reference>
<keyword evidence="2" id="KW-0175">Coiled coil</keyword>
<dbReference type="PANTHER" id="PTHR30329:SF21">
    <property type="entry name" value="LIPOPROTEIN YIAD-RELATED"/>
    <property type="match status" value="1"/>
</dbReference>
<dbReference type="PROSITE" id="PS51123">
    <property type="entry name" value="OMPA_2"/>
    <property type="match status" value="1"/>
</dbReference>
<dbReference type="Gene3D" id="3.30.1330.60">
    <property type="entry name" value="OmpA-like domain"/>
    <property type="match status" value="1"/>
</dbReference>